<evidence type="ECO:0000313" key="3">
    <source>
        <dbReference type="EMBL" id="KKM44769.1"/>
    </source>
</evidence>
<dbReference type="PATRIC" id="fig|145458.7.peg.1438"/>
<evidence type="ECO:0000256" key="1">
    <source>
        <dbReference type="SAM" id="MobiDB-lite"/>
    </source>
</evidence>
<evidence type="ECO:0000313" key="6">
    <source>
        <dbReference type="Proteomes" id="UP000237966"/>
    </source>
</evidence>
<dbReference type="InterPro" id="IPR021421">
    <property type="entry name" value="DUF3071"/>
</dbReference>
<evidence type="ECO:0000313" key="4">
    <source>
        <dbReference type="EMBL" id="PPI15515.1"/>
    </source>
</evidence>
<organism evidence="3 5">
    <name type="scientific">Rathayibacter toxicus</name>
    <dbReference type="NCBI Taxonomy" id="145458"/>
    <lineage>
        <taxon>Bacteria</taxon>
        <taxon>Bacillati</taxon>
        <taxon>Actinomycetota</taxon>
        <taxon>Actinomycetes</taxon>
        <taxon>Micrococcales</taxon>
        <taxon>Microbacteriaceae</taxon>
        <taxon>Rathayibacter</taxon>
    </lineage>
</organism>
<dbReference type="OrthoDB" id="5180791at2"/>
<proteinExistence type="predicted"/>
<dbReference type="KEGG" id="rtx:TI83_06270"/>
<dbReference type="Proteomes" id="UP000237966">
    <property type="component" value="Unassembled WGS sequence"/>
</dbReference>
<dbReference type="EMBL" id="PSWU01000007">
    <property type="protein sequence ID" value="PPI15515.1"/>
    <property type="molecule type" value="Genomic_DNA"/>
</dbReference>
<dbReference type="InterPro" id="IPR047682">
    <property type="entry name" value="SepH-like"/>
</dbReference>
<feature type="region of interest" description="Disordered" evidence="1">
    <location>
        <begin position="296"/>
        <end position="359"/>
    </location>
</feature>
<dbReference type="eggNOG" id="ENOG502ZCFK">
    <property type="taxonomic scope" value="Bacteria"/>
</dbReference>
<reference evidence="4 6" key="2">
    <citation type="submission" date="2018-02" db="EMBL/GenBank/DDBJ databases">
        <title>Bacteriophage NCPPB3778 and a type I-E CRISPR drive the evolution of the US Biological Select Agent, Rathayibacter toxicus.</title>
        <authorList>
            <person name="Davis E.W.II."/>
            <person name="Tabima J.F."/>
            <person name="Weisberg A.J."/>
            <person name="Lopes L.D."/>
            <person name="Wiseman M.S."/>
            <person name="Wiseman M.S."/>
            <person name="Pupko T."/>
            <person name="Belcher M.S."/>
            <person name="Sechler A.J."/>
            <person name="Tancos M.A."/>
            <person name="Schroeder B.K."/>
            <person name="Murray T.D."/>
            <person name="Luster D.G."/>
            <person name="Schneider W.L."/>
            <person name="Rogers E."/>
            <person name="Andreote F.D."/>
            <person name="Grunwald N.J."/>
            <person name="Putnam M.L."/>
            <person name="Chang J.H."/>
        </authorList>
    </citation>
    <scope>NUCLEOTIDE SEQUENCE [LARGE SCALE GENOMIC DNA]</scope>
    <source>
        <strain evidence="4 6">FH99</strain>
    </source>
</reference>
<protein>
    <submittedName>
        <fullName evidence="4">DUF3071 domain-containing protein</fullName>
    </submittedName>
</protein>
<accession>A0A0C5BJC6</accession>
<feature type="compositionally biased region" description="Low complexity" evidence="1">
    <location>
        <begin position="235"/>
        <end position="248"/>
    </location>
</feature>
<feature type="compositionally biased region" description="Basic and acidic residues" evidence="1">
    <location>
        <begin position="297"/>
        <end position="311"/>
    </location>
</feature>
<gene>
    <name evidence="4" type="ORF">C5C51_06050</name>
    <name evidence="3" type="ORF">VT73_08170</name>
</gene>
<dbReference type="STRING" id="145458.APU90_00210"/>
<evidence type="ECO:0000313" key="5">
    <source>
        <dbReference type="Proteomes" id="UP000052979"/>
    </source>
</evidence>
<dbReference type="Proteomes" id="UP000052979">
    <property type="component" value="Unassembled WGS sequence"/>
</dbReference>
<dbReference type="AlphaFoldDB" id="A0A0C5BJC6"/>
<reference evidence="3 5" key="1">
    <citation type="submission" date="2015-04" db="EMBL/GenBank/DDBJ databases">
        <title>Draft genome sequence of Rathayibacter toxicus strain FH-142 (AKA 70134 or CS 32), a Western Australian isolate.</title>
        <authorList>
            <consortium name="Consortium for Microbial Forensics and Genomics (microFORGE)"/>
            <person name="Knight B.M."/>
            <person name="Roberts D.P."/>
            <person name="Lin D."/>
            <person name="Hari K."/>
            <person name="Fletcher J."/>
            <person name="Melcher U."/>
            <person name="Blagden T."/>
            <person name="Luster D.G."/>
            <person name="Sechler A.J."/>
            <person name="Schneider W.L."/>
            <person name="Winegar R.A."/>
        </authorList>
    </citation>
    <scope>NUCLEOTIDE SEQUENCE [LARGE SCALE GENOMIC DNA]</scope>
    <source>
        <strain evidence="3 5">FH142</strain>
    </source>
</reference>
<feature type="region of interest" description="Disordered" evidence="1">
    <location>
        <begin position="209"/>
        <end position="280"/>
    </location>
</feature>
<dbReference type="KEGG" id="rtc:APU90_00210"/>
<sequence length="359" mass="39544">MKELKVIGVEGGSLILVSDAGVRFCVHVDETLRNQLRPRLHYVAPRGKRVSPREIQAHIRSGLSADDVAELTGAPLEYIARFEGPVIAEREHIVASALAVRVHTSTDPDPLEEGIPFGDVIGERLTSLGAEREQWSSWKEDEGWVVKLLFRSDEIDHDARWRFDPKKAVLSPLTSEAVTLSQQGEIRPTLIPRLRAVVSATVDERATRFDPDVFSTPTSKTLGDSPADNPVTDTPEAAPLAPSLAARPSDTEPQPTLEETPRLLPSVPRSATNTTEQREHTLNDTADLLDALRRRRGEREHSAPSRVREDLQEAPISEPEVRSAPPAPAHPSGARASLRRGRASMPSWDEIVFGARTEE</sequence>
<dbReference type="EMBL" id="LBFI01000053">
    <property type="protein sequence ID" value="KKM44769.1"/>
    <property type="molecule type" value="Genomic_DNA"/>
</dbReference>
<name>A0A0C5BJC6_9MICO</name>
<keyword evidence="5" id="KW-1185">Reference proteome</keyword>
<feature type="domain" description="DUF3071" evidence="2">
    <location>
        <begin position="1"/>
        <end position="163"/>
    </location>
</feature>
<comment type="caution">
    <text evidence="3">The sequence shown here is derived from an EMBL/GenBank/DDBJ whole genome shotgun (WGS) entry which is preliminary data.</text>
</comment>
<dbReference type="Pfam" id="PF11268">
    <property type="entry name" value="DUF3071"/>
    <property type="match status" value="1"/>
</dbReference>
<evidence type="ECO:0000259" key="2">
    <source>
        <dbReference type="Pfam" id="PF11268"/>
    </source>
</evidence>
<dbReference type="NCBIfam" id="NF040712">
    <property type="entry name" value="SepH"/>
    <property type="match status" value="1"/>
</dbReference>